<dbReference type="InterPro" id="IPR050595">
    <property type="entry name" value="Bact_response_regulator"/>
</dbReference>
<dbReference type="InterPro" id="IPR001789">
    <property type="entry name" value="Sig_transdc_resp-reg_receiver"/>
</dbReference>
<evidence type="ECO:0000256" key="3">
    <source>
        <dbReference type="SAM" id="MobiDB-lite"/>
    </source>
</evidence>
<feature type="region of interest" description="Disordered" evidence="3">
    <location>
        <begin position="143"/>
        <end position="167"/>
    </location>
</feature>
<feature type="domain" description="Response regulatory" evidence="4">
    <location>
        <begin position="25"/>
        <end position="140"/>
    </location>
</feature>
<reference evidence="6" key="1">
    <citation type="submission" date="2020-05" db="EMBL/GenBank/DDBJ databases">
        <title>Frigoriglobus tundricola gen. nov., sp. nov., a psychrotolerant cellulolytic planctomycete of the family Gemmataceae with two divergent copies of 16S rRNA gene.</title>
        <authorList>
            <person name="Kulichevskaya I.S."/>
            <person name="Ivanova A.A."/>
            <person name="Naumoff D.G."/>
            <person name="Beletsky A.V."/>
            <person name="Rijpstra W.I.C."/>
            <person name="Sinninghe Damste J.S."/>
            <person name="Mardanov A.V."/>
            <person name="Ravin N.V."/>
            <person name="Dedysh S.N."/>
        </authorList>
    </citation>
    <scope>NUCLEOTIDE SEQUENCE [LARGE SCALE GENOMIC DNA]</scope>
    <source>
        <strain evidence="6">PL17</strain>
    </source>
</reference>
<dbReference type="InterPro" id="IPR011006">
    <property type="entry name" value="CheY-like_superfamily"/>
</dbReference>
<dbReference type="Pfam" id="PF00072">
    <property type="entry name" value="Response_reg"/>
    <property type="match status" value="1"/>
</dbReference>
<dbReference type="AlphaFoldDB" id="A0A6M5YQ53"/>
<evidence type="ECO:0000313" key="6">
    <source>
        <dbReference type="Proteomes" id="UP000503447"/>
    </source>
</evidence>
<dbReference type="EMBL" id="CP053452">
    <property type="protein sequence ID" value="QJW96115.1"/>
    <property type="molecule type" value="Genomic_DNA"/>
</dbReference>
<dbReference type="PANTHER" id="PTHR44591">
    <property type="entry name" value="STRESS RESPONSE REGULATOR PROTEIN 1"/>
    <property type="match status" value="1"/>
</dbReference>
<feature type="compositionally biased region" description="Pro residues" evidence="3">
    <location>
        <begin position="158"/>
        <end position="167"/>
    </location>
</feature>
<dbReference type="CDD" id="cd00156">
    <property type="entry name" value="REC"/>
    <property type="match status" value="1"/>
</dbReference>
<gene>
    <name evidence="5" type="ORF">FTUN_3670</name>
</gene>
<dbReference type="SMART" id="SM00448">
    <property type="entry name" value="REC"/>
    <property type="match status" value="1"/>
</dbReference>
<dbReference type="PROSITE" id="PS50110">
    <property type="entry name" value="RESPONSE_REGULATORY"/>
    <property type="match status" value="1"/>
</dbReference>
<proteinExistence type="predicted"/>
<feature type="modified residue" description="4-aspartylphosphate" evidence="2">
    <location>
        <position position="74"/>
    </location>
</feature>
<dbReference type="RefSeq" id="WP_171471759.1">
    <property type="nucleotide sequence ID" value="NZ_CP053452.2"/>
</dbReference>
<dbReference type="GO" id="GO:0000160">
    <property type="term" value="P:phosphorelay signal transduction system"/>
    <property type="evidence" value="ECO:0007669"/>
    <property type="project" value="InterPro"/>
</dbReference>
<feature type="region of interest" description="Disordered" evidence="3">
    <location>
        <begin position="1"/>
        <end position="20"/>
    </location>
</feature>
<dbReference type="PANTHER" id="PTHR44591:SF23">
    <property type="entry name" value="CHEY SUBFAMILY"/>
    <property type="match status" value="1"/>
</dbReference>
<keyword evidence="1 2" id="KW-0597">Phosphoprotein</keyword>
<evidence type="ECO:0000313" key="5">
    <source>
        <dbReference type="EMBL" id="QJW96115.1"/>
    </source>
</evidence>
<dbReference type="Gene3D" id="3.40.50.2300">
    <property type="match status" value="1"/>
</dbReference>
<accession>A0A6M5YQ53</accession>
<evidence type="ECO:0000256" key="2">
    <source>
        <dbReference type="PROSITE-ProRule" id="PRU00169"/>
    </source>
</evidence>
<organism evidence="5 6">
    <name type="scientific">Frigoriglobus tundricola</name>
    <dbReference type="NCBI Taxonomy" id="2774151"/>
    <lineage>
        <taxon>Bacteria</taxon>
        <taxon>Pseudomonadati</taxon>
        <taxon>Planctomycetota</taxon>
        <taxon>Planctomycetia</taxon>
        <taxon>Gemmatales</taxon>
        <taxon>Gemmataceae</taxon>
        <taxon>Frigoriglobus</taxon>
    </lineage>
</organism>
<dbReference type="KEGG" id="ftj:FTUN_3670"/>
<sequence length="167" mass="18256">MVTELRPESGGPTKASGPDDQWRFSILIADDDRGTRETLGEMLRARGFRTVLAADGGEAVELVQVDLVHLVLFDMHMPRLTGLEAFAVIRQTLDRLLPAVLMTADANNDLIRQAFAAQVYSVIPKPVNGNVVLHTLERALAKVYGPRPDKPGETKPNAPQPPPPTEE</sequence>
<keyword evidence="6" id="KW-1185">Reference proteome</keyword>
<evidence type="ECO:0000259" key="4">
    <source>
        <dbReference type="PROSITE" id="PS50110"/>
    </source>
</evidence>
<dbReference type="Proteomes" id="UP000503447">
    <property type="component" value="Chromosome"/>
</dbReference>
<protein>
    <submittedName>
        <fullName evidence="5">Response regulator receiver</fullName>
    </submittedName>
</protein>
<evidence type="ECO:0000256" key="1">
    <source>
        <dbReference type="ARBA" id="ARBA00022553"/>
    </source>
</evidence>
<name>A0A6M5YQ53_9BACT</name>
<dbReference type="SUPFAM" id="SSF52172">
    <property type="entry name" value="CheY-like"/>
    <property type="match status" value="1"/>
</dbReference>